<dbReference type="GO" id="GO:0032543">
    <property type="term" value="P:mitochondrial translation"/>
    <property type="evidence" value="ECO:0007669"/>
    <property type="project" value="TreeGrafter"/>
</dbReference>
<reference evidence="1 2" key="1">
    <citation type="journal article" date="2019" name="Proc. Natl. Acad. Sci. U.S.A.">
        <title>Regulatory changes in pterin and carotenoid genes underlie balanced color polymorphisms in the wall lizard.</title>
        <authorList>
            <person name="Andrade P."/>
            <person name="Pinho C."/>
            <person name="Perez I de Lanuza G."/>
            <person name="Afonso S."/>
            <person name="Brejcha J."/>
            <person name="Rubin C.J."/>
            <person name="Wallerman O."/>
            <person name="Pereira P."/>
            <person name="Sabatino S.J."/>
            <person name="Bellati A."/>
            <person name="Pellitteri-Rosa D."/>
            <person name="Bosakova Z."/>
            <person name="Bunikis I."/>
            <person name="Carretero M.A."/>
            <person name="Feiner N."/>
            <person name="Marsik P."/>
            <person name="Pauperio F."/>
            <person name="Salvi D."/>
            <person name="Soler L."/>
            <person name="While G.M."/>
            <person name="Uller T."/>
            <person name="Font E."/>
            <person name="Andersson L."/>
            <person name="Carneiro M."/>
        </authorList>
    </citation>
    <scope>NUCLEOTIDE SEQUENCE</scope>
</reference>
<keyword evidence="2" id="KW-1185">Reference proteome</keyword>
<dbReference type="InterPro" id="IPR016576">
    <property type="entry name" value="Ribosomal_mL63"/>
</dbReference>
<dbReference type="Proteomes" id="UP000472272">
    <property type="component" value="Chromosome 4"/>
</dbReference>
<organism evidence="1 2">
    <name type="scientific">Podarcis muralis</name>
    <name type="common">Wall lizard</name>
    <name type="synonym">Lacerta muralis</name>
    <dbReference type="NCBI Taxonomy" id="64176"/>
    <lineage>
        <taxon>Eukaryota</taxon>
        <taxon>Metazoa</taxon>
        <taxon>Chordata</taxon>
        <taxon>Craniata</taxon>
        <taxon>Vertebrata</taxon>
        <taxon>Euteleostomi</taxon>
        <taxon>Lepidosauria</taxon>
        <taxon>Squamata</taxon>
        <taxon>Bifurcata</taxon>
        <taxon>Unidentata</taxon>
        <taxon>Episquamata</taxon>
        <taxon>Laterata</taxon>
        <taxon>Lacertibaenia</taxon>
        <taxon>Lacertidae</taxon>
        <taxon>Podarcis</taxon>
    </lineage>
</organism>
<dbReference type="GeneID" id="114595721"/>
<dbReference type="AlphaFoldDB" id="A0A670I0T7"/>
<dbReference type="Pfam" id="PF14978">
    <property type="entry name" value="MRP-63"/>
    <property type="match status" value="1"/>
</dbReference>
<dbReference type="GeneTree" id="ENSGT00390000008171"/>
<dbReference type="OrthoDB" id="6019958at2759"/>
<sequence>MFLTIARLRNRIPGSQWIGKHRRPRFVTEIMKQGIIKRLEREAENEYWLSRPYMTKDQEYRHNAERRHLWRERAKAAEKAKFPEHKYATEHLGHLNVTKKWTEA</sequence>
<evidence type="ECO:0000313" key="1">
    <source>
        <dbReference type="Ensembl" id="ENSPMRP00000005042.1"/>
    </source>
</evidence>
<dbReference type="OMA" id="QEFGHAA"/>
<name>A0A670I0T7_PODMU</name>
<dbReference type="GO" id="GO:0005762">
    <property type="term" value="C:mitochondrial large ribosomal subunit"/>
    <property type="evidence" value="ECO:0007669"/>
    <property type="project" value="Ensembl"/>
</dbReference>
<reference evidence="1" key="2">
    <citation type="submission" date="2025-08" db="UniProtKB">
        <authorList>
            <consortium name="Ensembl"/>
        </authorList>
    </citation>
    <scope>IDENTIFICATION</scope>
</reference>
<gene>
    <name evidence="1" type="primary">MRPL57</name>
</gene>
<dbReference type="RefSeq" id="XP_028582145.1">
    <property type="nucleotide sequence ID" value="XM_028726312.1"/>
</dbReference>
<dbReference type="KEGG" id="pmua:114595721"/>
<dbReference type="RefSeq" id="XP_028582146.1">
    <property type="nucleotide sequence ID" value="XM_028726313.1"/>
</dbReference>
<reference evidence="1" key="3">
    <citation type="submission" date="2025-09" db="UniProtKB">
        <authorList>
            <consortium name="Ensembl"/>
        </authorList>
    </citation>
    <scope>IDENTIFICATION</scope>
</reference>
<dbReference type="PANTHER" id="PTHR14520:SF4">
    <property type="entry name" value="LARGE RIBOSOMAL SUBUNIT PROTEIN ML63"/>
    <property type="match status" value="1"/>
</dbReference>
<proteinExistence type="predicted"/>
<accession>A0A670I0T7</accession>
<dbReference type="Ensembl" id="ENSPMRT00000005371.1">
    <property type="protein sequence ID" value="ENSPMRP00000005042.1"/>
    <property type="gene ID" value="ENSPMRG00000003459.1"/>
</dbReference>
<protein>
    <submittedName>
        <fullName evidence="1">Mitochondrial ribosomal protein L57</fullName>
    </submittedName>
</protein>
<evidence type="ECO:0000313" key="2">
    <source>
        <dbReference type="Proteomes" id="UP000472272"/>
    </source>
</evidence>
<dbReference type="GO" id="GO:0003735">
    <property type="term" value="F:structural constituent of ribosome"/>
    <property type="evidence" value="ECO:0007669"/>
    <property type="project" value="Ensembl"/>
</dbReference>
<dbReference type="CTD" id="78988"/>
<dbReference type="PANTHER" id="PTHR14520">
    <property type="entry name" value="MITOCHONDRIAL RIBOSOMAL PROTEIN 63"/>
    <property type="match status" value="1"/>
</dbReference>
<dbReference type="RefSeq" id="XP_028582148.1">
    <property type="nucleotide sequence ID" value="XM_028726315.1"/>
</dbReference>